<comment type="subcellular location">
    <subcellularLocation>
        <location evidence="1">Cell membrane</location>
        <topology evidence="1">Multi-pass membrane protein</topology>
    </subcellularLocation>
</comment>
<feature type="transmembrane region" description="Helical" evidence="12">
    <location>
        <begin position="178"/>
        <end position="198"/>
    </location>
</feature>
<feature type="transmembrane region" description="Helical" evidence="12">
    <location>
        <begin position="262"/>
        <end position="284"/>
    </location>
</feature>
<evidence type="ECO:0000256" key="10">
    <source>
        <dbReference type="ARBA" id="ARBA00023136"/>
    </source>
</evidence>
<feature type="transmembrane region" description="Helical" evidence="12">
    <location>
        <begin position="290"/>
        <end position="312"/>
    </location>
</feature>
<evidence type="ECO:0000259" key="13">
    <source>
        <dbReference type="PROSITE" id="PS51098"/>
    </source>
</evidence>
<feature type="transmembrane region" description="Helical" evidence="12">
    <location>
        <begin position="218"/>
        <end position="242"/>
    </location>
</feature>
<evidence type="ECO:0000256" key="1">
    <source>
        <dbReference type="ARBA" id="ARBA00004651"/>
    </source>
</evidence>
<evidence type="ECO:0000256" key="5">
    <source>
        <dbReference type="ARBA" id="ARBA00022679"/>
    </source>
</evidence>
<dbReference type="EMBL" id="JBBMEN010000028">
    <property type="protein sequence ID" value="MEQ2386809.1"/>
    <property type="molecule type" value="Genomic_DNA"/>
</dbReference>
<feature type="transmembrane region" description="Helical" evidence="12">
    <location>
        <begin position="112"/>
        <end position="139"/>
    </location>
</feature>
<dbReference type="Pfam" id="PF00367">
    <property type="entry name" value="PTS_EIIB"/>
    <property type="match status" value="1"/>
</dbReference>
<comment type="caution">
    <text evidence="15">The sequence shown here is derived from an EMBL/GenBank/DDBJ whole genome shotgun (WGS) entry which is preliminary data.</text>
</comment>
<keyword evidence="6" id="KW-0598">Phosphotransferase system</keyword>
<evidence type="ECO:0000313" key="15">
    <source>
        <dbReference type="EMBL" id="MEQ2386809.1"/>
    </source>
</evidence>
<dbReference type="InterPro" id="IPR001996">
    <property type="entry name" value="PTS_IIB_1"/>
</dbReference>
<dbReference type="InterPro" id="IPR036878">
    <property type="entry name" value="Glu_permease_IIB"/>
</dbReference>
<dbReference type="InterPro" id="IPR013013">
    <property type="entry name" value="PTS_EIIC_1"/>
</dbReference>
<evidence type="ECO:0000256" key="4">
    <source>
        <dbReference type="ARBA" id="ARBA00022597"/>
    </source>
</evidence>
<evidence type="ECO:0000256" key="12">
    <source>
        <dbReference type="SAM" id="Phobius"/>
    </source>
</evidence>
<feature type="transmembrane region" description="Helical" evidence="12">
    <location>
        <begin position="345"/>
        <end position="365"/>
    </location>
</feature>
<keyword evidence="3" id="KW-1003">Cell membrane</keyword>
<dbReference type="Proteomes" id="UP001465119">
    <property type="component" value="Unassembled WGS sequence"/>
</dbReference>
<organism evidence="15 16">
    <name type="scientific">Faecalibacterium intestinale</name>
    <dbReference type="NCBI Taxonomy" id="3133155"/>
    <lineage>
        <taxon>Bacteria</taxon>
        <taxon>Bacillati</taxon>
        <taxon>Bacillota</taxon>
        <taxon>Clostridia</taxon>
        <taxon>Eubacteriales</taxon>
        <taxon>Oscillospiraceae</taxon>
        <taxon>Faecalibacterium</taxon>
    </lineage>
</organism>
<dbReference type="CDD" id="cd00212">
    <property type="entry name" value="PTS_IIB_glc"/>
    <property type="match status" value="1"/>
</dbReference>
<dbReference type="InterPro" id="IPR003352">
    <property type="entry name" value="PTS_EIIC"/>
</dbReference>
<feature type="domain" description="PTS EIIC type-1" evidence="14">
    <location>
        <begin position="107"/>
        <end position="478"/>
    </location>
</feature>
<evidence type="ECO:0000256" key="7">
    <source>
        <dbReference type="ARBA" id="ARBA00022692"/>
    </source>
</evidence>
<evidence type="ECO:0000259" key="14">
    <source>
        <dbReference type="PROSITE" id="PS51103"/>
    </source>
</evidence>
<dbReference type="Pfam" id="PF02378">
    <property type="entry name" value="PTS_EIIC"/>
    <property type="match status" value="1"/>
</dbReference>
<evidence type="ECO:0000313" key="16">
    <source>
        <dbReference type="Proteomes" id="UP001465119"/>
    </source>
</evidence>
<sequence>MANKYDALAASIIQNVGGKENVVNLAHCFTRLRFTLKDESKVNQEELRKLQGVIQLIMAGGQCQVVVGSKVDALYDLIVETYGLSTDSADNESPAGQKHNPVNALMNTMSGVLAPTLGILTAAGIIKGVISLFASLGWISTTSGLYMLLYAVGDGFFYFLPILLGFSAARRFKCSEYLGAAIGTALVYPAMVNIGSTMEVAGTILAGTPFAMDYYNTLFGIPIIMPGSGYTSSIIPIMLAVYLASKLEKTFKKSLPEAIRGILTPVLVLLITVPLTYIVIGPVSQGICGAIFMLVKALYECGVVGGIIAGALVGGGFGVLVMFGLHWVIISLALSNIGINGFDYIMASGGIGPMIGVAQGLCITLRTRSKKVRDLALPSFISQVCGVGEPLMYSILIPLKKPYAINILSGAVGGAVMGALRTKIYLFGGSGIFGFANYVNPTGDMSDLIKALIGTGIGMAFCFIVQWLTYDFEAEKKL</sequence>
<feature type="transmembrane region" description="Helical" evidence="12">
    <location>
        <begin position="403"/>
        <end position="428"/>
    </location>
</feature>
<dbReference type="SUPFAM" id="SSF55604">
    <property type="entry name" value="Glucose permease domain IIB"/>
    <property type="match status" value="1"/>
</dbReference>
<name>A0ABV1C7V9_9FIRM</name>
<accession>A0ABV1C7V9</accession>
<keyword evidence="5" id="KW-0808">Transferase</keyword>
<evidence type="ECO:0000256" key="6">
    <source>
        <dbReference type="ARBA" id="ARBA00022683"/>
    </source>
</evidence>
<keyword evidence="2" id="KW-0813">Transport</keyword>
<evidence type="ECO:0000256" key="3">
    <source>
        <dbReference type="ARBA" id="ARBA00022475"/>
    </source>
</evidence>
<evidence type="ECO:0000256" key="11">
    <source>
        <dbReference type="PROSITE-ProRule" id="PRU00421"/>
    </source>
</evidence>
<keyword evidence="16" id="KW-1185">Reference proteome</keyword>
<dbReference type="InterPro" id="IPR050558">
    <property type="entry name" value="PTS_Sugar-Specific_Components"/>
</dbReference>
<keyword evidence="8" id="KW-0418">Kinase</keyword>
<reference evidence="15 16" key="1">
    <citation type="submission" date="2024-03" db="EMBL/GenBank/DDBJ databases">
        <title>Human intestinal bacterial collection.</title>
        <authorList>
            <person name="Pauvert C."/>
            <person name="Hitch T.C.A."/>
            <person name="Clavel T."/>
        </authorList>
    </citation>
    <scope>NUCLEOTIDE SEQUENCE [LARGE SCALE GENOMIC DNA]</scope>
    <source>
        <strain evidence="15 16">CLA-AA-H281</strain>
    </source>
</reference>
<keyword evidence="9 12" id="KW-1133">Transmembrane helix</keyword>
<dbReference type="InterPro" id="IPR018113">
    <property type="entry name" value="PTrfase_EIIB_Cys"/>
</dbReference>
<dbReference type="Gene3D" id="3.30.1360.60">
    <property type="entry name" value="Glucose permease domain IIB"/>
    <property type="match status" value="1"/>
</dbReference>
<gene>
    <name evidence="15" type="ORF">WMO20_12870</name>
</gene>
<dbReference type="RefSeq" id="WP_349187109.1">
    <property type="nucleotide sequence ID" value="NZ_JBBMEN010000028.1"/>
</dbReference>
<proteinExistence type="predicted"/>
<dbReference type="PROSITE" id="PS01035">
    <property type="entry name" value="PTS_EIIB_TYPE_1_CYS"/>
    <property type="match status" value="1"/>
</dbReference>
<dbReference type="PANTHER" id="PTHR30175:SF1">
    <property type="entry name" value="PTS SYSTEM ARBUTIN-, CELLOBIOSE-, AND SALICIN-SPECIFIC EIIBC COMPONENT-RELATED"/>
    <property type="match status" value="1"/>
</dbReference>
<evidence type="ECO:0000256" key="2">
    <source>
        <dbReference type="ARBA" id="ARBA00022448"/>
    </source>
</evidence>
<keyword evidence="4" id="KW-0762">Sugar transport</keyword>
<dbReference type="PANTHER" id="PTHR30175">
    <property type="entry name" value="PHOSPHOTRANSFERASE SYSTEM TRANSPORT PROTEIN"/>
    <property type="match status" value="1"/>
</dbReference>
<feature type="transmembrane region" description="Helical" evidence="12">
    <location>
        <begin position="319"/>
        <end position="339"/>
    </location>
</feature>
<dbReference type="PROSITE" id="PS51103">
    <property type="entry name" value="PTS_EIIC_TYPE_1"/>
    <property type="match status" value="1"/>
</dbReference>
<protein>
    <submittedName>
        <fullName evidence="15">PTS transporter subunit EIIC</fullName>
    </submittedName>
</protein>
<dbReference type="PROSITE" id="PS51098">
    <property type="entry name" value="PTS_EIIB_TYPE_1"/>
    <property type="match status" value="1"/>
</dbReference>
<evidence type="ECO:0000256" key="9">
    <source>
        <dbReference type="ARBA" id="ARBA00022989"/>
    </source>
</evidence>
<feature type="domain" description="PTS EIIB type-1" evidence="13">
    <location>
        <begin position="6"/>
        <end position="88"/>
    </location>
</feature>
<feature type="transmembrane region" description="Helical" evidence="12">
    <location>
        <begin position="145"/>
        <end position="166"/>
    </location>
</feature>
<feature type="transmembrane region" description="Helical" evidence="12">
    <location>
        <begin position="448"/>
        <end position="470"/>
    </location>
</feature>
<keyword evidence="10 12" id="KW-0472">Membrane</keyword>
<feature type="active site" description="Phosphocysteine intermediate; for EIIB activity" evidence="11">
    <location>
        <position position="28"/>
    </location>
</feature>
<keyword evidence="7 12" id="KW-0812">Transmembrane</keyword>
<evidence type="ECO:0000256" key="8">
    <source>
        <dbReference type="ARBA" id="ARBA00022777"/>
    </source>
</evidence>